<dbReference type="Pfam" id="PF07715">
    <property type="entry name" value="Plug"/>
    <property type="match status" value="1"/>
</dbReference>
<dbReference type="Pfam" id="PF00593">
    <property type="entry name" value="TonB_dep_Rec_b-barrel"/>
    <property type="match status" value="1"/>
</dbReference>
<evidence type="ECO:0000313" key="8">
    <source>
        <dbReference type="EMBL" id="MFC3116587.1"/>
    </source>
</evidence>
<dbReference type="Gene3D" id="2.170.130.10">
    <property type="entry name" value="TonB-dependent receptor, plug domain"/>
    <property type="match status" value="1"/>
</dbReference>
<protein>
    <submittedName>
        <fullName evidence="8">TonB-dependent receptor</fullName>
    </submittedName>
</protein>
<evidence type="ECO:0000256" key="5">
    <source>
        <dbReference type="SAM" id="SignalP"/>
    </source>
</evidence>
<gene>
    <name evidence="8" type="ORF">ACFODX_13525</name>
</gene>
<dbReference type="PANTHER" id="PTHR40980:SF3">
    <property type="entry name" value="TONB-DEPENDENT RECEPTOR-LIKE BETA-BARREL DOMAIN-CONTAINING PROTEIN"/>
    <property type="match status" value="1"/>
</dbReference>
<keyword evidence="8" id="KW-0675">Receptor</keyword>
<reference evidence="9" key="1">
    <citation type="journal article" date="2019" name="Int. J. Syst. Evol. Microbiol.">
        <title>The Global Catalogue of Microorganisms (GCM) 10K type strain sequencing project: providing services to taxonomists for standard genome sequencing and annotation.</title>
        <authorList>
            <consortium name="The Broad Institute Genomics Platform"/>
            <consortium name="The Broad Institute Genome Sequencing Center for Infectious Disease"/>
            <person name="Wu L."/>
            <person name="Ma J."/>
        </authorList>
    </citation>
    <scope>NUCLEOTIDE SEQUENCE [LARGE SCALE GENOMIC DNA]</scope>
    <source>
        <strain evidence="9">KCTC 52237</strain>
    </source>
</reference>
<evidence type="ECO:0000256" key="1">
    <source>
        <dbReference type="ARBA" id="ARBA00004442"/>
    </source>
</evidence>
<comment type="similarity">
    <text evidence="4">Belongs to the TonB-dependent receptor family.</text>
</comment>
<feature type="domain" description="TonB-dependent receptor plug" evidence="7">
    <location>
        <begin position="53"/>
        <end position="159"/>
    </location>
</feature>
<organism evidence="8 9">
    <name type="scientific">Cellvibrio fontiphilus</name>
    <dbReference type="NCBI Taxonomy" id="1815559"/>
    <lineage>
        <taxon>Bacteria</taxon>
        <taxon>Pseudomonadati</taxon>
        <taxon>Pseudomonadota</taxon>
        <taxon>Gammaproteobacteria</taxon>
        <taxon>Cellvibrionales</taxon>
        <taxon>Cellvibrionaceae</taxon>
        <taxon>Cellvibrio</taxon>
    </lineage>
</organism>
<feature type="domain" description="TonB-dependent receptor-like beta-barrel" evidence="6">
    <location>
        <begin position="455"/>
        <end position="970"/>
    </location>
</feature>
<accession>A0ABV7FK45</accession>
<proteinExistence type="inferred from homology"/>
<evidence type="ECO:0000256" key="2">
    <source>
        <dbReference type="ARBA" id="ARBA00023136"/>
    </source>
</evidence>
<dbReference type="NCBIfam" id="TIGR01782">
    <property type="entry name" value="TonB-Xanth-Caul"/>
    <property type="match status" value="1"/>
</dbReference>
<evidence type="ECO:0000259" key="7">
    <source>
        <dbReference type="Pfam" id="PF07715"/>
    </source>
</evidence>
<feature type="chain" id="PRO_5047027664" evidence="5">
    <location>
        <begin position="30"/>
        <end position="1003"/>
    </location>
</feature>
<dbReference type="InterPro" id="IPR037066">
    <property type="entry name" value="Plug_dom_sf"/>
</dbReference>
<dbReference type="EMBL" id="JBHRTF010000004">
    <property type="protein sequence ID" value="MFC3116587.1"/>
    <property type="molecule type" value="Genomic_DNA"/>
</dbReference>
<dbReference type="InterPro" id="IPR010104">
    <property type="entry name" value="TonB_rcpt_bac"/>
</dbReference>
<comment type="caution">
    <text evidence="8">The sequence shown here is derived from an EMBL/GenBank/DDBJ whole genome shotgun (WGS) entry which is preliminary data.</text>
</comment>
<evidence type="ECO:0000313" key="9">
    <source>
        <dbReference type="Proteomes" id="UP001595555"/>
    </source>
</evidence>
<dbReference type="Gene3D" id="2.40.170.20">
    <property type="entry name" value="TonB-dependent receptor, beta-barrel domain"/>
    <property type="match status" value="1"/>
</dbReference>
<evidence type="ECO:0000256" key="4">
    <source>
        <dbReference type="RuleBase" id="RU003357"/>
    </source>
</evidence>
<keyword evidence="9" id="KW-1185">Reference proteome</keyword>
<evidence type="ECO:0000259" key="6">
    <source>
        <dbReference type="Pfam" id="PF00593"/>
    </source>
</evidence>
<dbReference type="InterPro" id="IPR036942">
    <property type="entry name" value="Beta-barrel_TonB_sf"/>
</dbReference>
<dbReference type="InterPro" id="IPR000531">
    <property type="entry name" value="Beta-barrel_TonB"/>
</dbReference>
<keyword evidence="5" id="KW-0732">Signal</keyword>
<comment type="subcellular location">
    <subcellularLocation>
        <location evidence="1 4">Cell outer membrane</location>
    </subcellularLocation>
</comment>
<keyword evidence="3" id="KW-0998">Cell outer membrane</keyword>
<dbReference type="Proteomes" id="UP001595555">
    <property type="component" value="Unassembled WGS sequence"/>
</dbReference>
<sequence length="1003" mass="110659">MYDTISFKKKMLATAVASVAASMSGIVFAQDNQVEEVMVTGIRASVMQSMDTKRNAVGVVDAISAEDIGKMPDTNLAESLQRITGLSINRSDGEGSQVTARGIGAELNMVTLNGRVMPAVANNNTGDSSTRAYDFANLASESVFGVEVYKTGRADVATGGLGATININTLRPLEAGSRASIGVKATQDETVRSGVGDEITPEISGLYSWVNDDDTFGVALTGSYQRRDNSNANNFVNNWANINKWDATNPDVTKRSVERFKDGVVINNAPNHGDLYALPTDLRYEVQDNERERTNAQAVFQFKPTERLTATLDYTYSGLDRTSDRAQQSVWFNVDAISELTFDNGAVRTPVIYRESYLTNGVSRLKDVSFAGGHVESYTDNNSVGLNLAFEVNDQLSLSLDHHSSSAKNASDGVEIGMNANVVTGEYVDWSKSMPLMSVTFDDCITRNRPPRATYTSGNCNGTLDGGDVSGAMTNNPRSRNRTEIEQTQLSGEFQFNGSGFFENAALHFGIEQRKDLNASRASGDNRQGIGNWDGIDPAAYPDQYFEMRDFGRDFPDYGATTNDPLFFVGIDANLPKIIETAEAINASGAYPEDFYDFVNGKIQWNGIYTTNRTIEEESKSAYVQFSSNFDLGGMDSNILVGVRYEETDVNSRSLVNEPRILWWEGDNDWSVRYANEKTLQTGSGSYDYLLPNIDFDISPMDSLKVRVSLSETIGRPSYVDLRPDVGLNDLYNRTANSGVPGLKPMESFNTDLSAEWYYTDDSYVSLGYFRKDVDNFIGTQIVEESAYGLRDVRLGQLALGSGIPQTNELALHTYVLANSNPQFISDNGRWVRADGDDPLLMWKVNKPVNDKATVIDGIEFAVQHWFGDTGFGVQANYTMVDADVEFDNLTTEGQFAMTGLSDTANFVGFYDRDAWQIRLAYNWRDSFLESRTAGGGNQPEYVEDYAQIDVSIGYEINDNLTLTAEGINVTGENYRTHGRSKAQLLSLEDLGARYQLGLRYTF</sequence>
<name>A0ABV7FK45_9GAMM</name>
<dbReference type="PANTHER" id="PTHR40980">
    <property type="entry name" value="PLUG DOMAIN-CONTAINING PROTEIN"/>
    <property type="match status" value="1"/>
</dbReference>
<keyword evidence="2 4" id="KW-0472">Membrane</keyword>
<evidence type="ECO:0000256" key="3">
    <source>
        <dbReference type="ARBA" id="ARBA00023237"/>
    </source>
</evidence>
<dbReference type="RefSeq" id="WP_378119974.1">
    <property type="nucleotide sequence ID" value="NZ_JBHRTF010000004.1"/>
</dbReference>
<feature type="signal peptide" evidence="5">
    <location>
        <begin position="1"/>
        <end position="29"/>
    </location>
</feature>
<dbReference type="InterPro" id="IPR012910">
    <property type="entry name" value="Plug_dom"/>
</dbReference>
<dbReference type="SUPFAM" id="SSF56935">
    <property type="entry name" value="Porins"/>
    <property type="match status" value="1"/>
</dbReference>
<keyword evidence="4" id="KW-0798">TonB box</keyword>